<gene>
    <name evidence="2" type="ORF">CPT75_01260</name>
</gene>
<dbReference type="EMBL" id="NXNG01000003">
    <property type="protein sequence ID" value="PWT25797.1"/>
    <property type="molecule type" value="Genomic_DNA"/>
</dbReference>
<evidence type="ECO:0000313" key="2">
    <source>
        <dbReference type="EMBL" id="PWT25797.1"/>
    </source>
</evidence>
<dbReference type="InterPro" id="IPR001633">
    <property type="entry name" value="EAL_dom"/>
</dbReference>
<evidence type="ECO:0000313" key="3">
    <source>
        <dbReference type="Proteomes" id="UP000245488"/>
    </source>
</evidence>
<dbReference type="InterPro" id="IPR050706">
    <property type="entry name" value="Cyclic-di-GMP_PDE-like"/>
</dbReference>
<dbReference type="CDD" id="cd01948">
    <property type="entry name" value="EAL"/>
    <property type="match status" value="1"/>
</dbReference>
<dbReference type="Gene3D" id="3.20.20.450">
    <property type="entry name" value="EAL domain"/>
    <property type="match status" value="1"/>
</dbReference>
<keyword evidence="3" id="KW-1185">Reference proteome</keyword>
<comment type="caution">
    <text evidence="2">The sequence shown here is derived from an EMBL/GenBank/DDBJ whole genome shotgun (WGS) entry which is preliminary data.</text>
</comment>
<reference evidence="2 3" key="1">
    <citation type="submission" date="2017-09" db="EMBL/GenBank/DDBJ databases">
        <title>High-quality draft genome sequence of Butyrivibrio fibrisolvens INBov1, isolated from cow rumen.</title>
        <authorList>
            <person name="Rodriguez Hernaez J."/>
            <person name="Rivarola M."/>
            <person name="Paniego N."/>
            <person name="Cravero S."/>
            <person name="Ceron Cucchi M."/>
            <person name="Martinez M.C."/>
        </authorList>
    </citation>
    <scope>NUCLEOTIDE SEQUENCE [LARGE SCALE GENOMIC DNA]</scope>
    <source>
        <strain evidence="2 3">INBov1</strain>
    </source>
</reference>
<accession>A0A317FX28</accession>
<dbReference type="PROSITE" id="PS50883">
    <property type="entry name" value="EAL"/>
    <property type="match status" value="1"/>
</dbReference>
<dbReference type="PANTHER" id="PTHR33121:SF70">
    <property type="entry name" value="SIGNALING PROTEIN YKOW"/>
    <property type="match status" value="1"/>
</dbReference>
<proteinExistence type="predicted"/>
<evidence type="ECO:0000259" key="1">
    <source>
        <dbReference type="PROSITE" id="PS50883"/>
    </source>
</evidence>
<protein>
    <submittedName>
        <fullName evidence="2">Signaling protein</fullName>
    </submittedName>
</protein>
<feature type="domain" description="EAL" evidence="1">
    <location>
        <begin position="4"/>
        <end position="255"/>
    </location>
</feature>
<dbReference type="SMART" id="SM00052">
    <property type="entry name" value="EAL"/>
    <property type="match status" value="1"/>
</dbReference>
<sequence length="405" mass="46333">MMEKKYLLNDIVDAMETGELQAYYQPQYNAKKGVIGGAEALVRWIKKDGTVVLPGEFIPVLEEAGQLSLVDWFVAEDACKTIKELSDKAIRISVNFGREHAKDDQFVDKLDKLVQSYGIDKNFFGVEITESDVVTDKKEVIEWVCKIEAAGYMVSIDDFGSGMSSLSFVKDVPARVLKIDRSFLNDNCLTERGRITLESVFYFAHRLKLLTVVEGVETQEQLQYINTCDCDYIQGFLFSKPVPKNEFLWMCREEAPVEIEAIDPFDSQSAVFEQVRVMIESVYKKFQLVKFANISKNSYTLMRRDNFLGTEIPETGTYDDCLKQIVDKTVPESREEVEKAFNRKSLLDAYAAGKKKVLRIAKHFDENGEIHRVGIEDYFMENEGSKDVFIVSFLQILDFDDSTYV</sequence>
<dbReference type="Pfam" id="PF00563">
    <property type="entry name" value="EAL"/>
    <property type="match status" value="1"/>
</dbReference>
<dbReference type="GO" id="GO:0071111">
    <property type="term" value="F:cyclic-guanylate-specific phosphodiesterase activity"/>
    <property type="evidence" value="ECO:0007669"/>
    <property type="project" value="InterPro"/>
</dbReference>
<dbReference type="Proteomes" id="UP000245488">
    <property type="component" value="Unassembled WGS sequence"/>
</dbReference>
<name>A0A317FX28_BUTFI</name>
<dbReference type="InterPro" id="IPR035919">
    <property type="entry name" value="EAL_sf"/>
</dbReference>
<organism evidence="2 3">
    <name type="scientific">Butyrivibrio fibrisolvens</name>
    <dbReference type="NCBI Taxonomy" id="831"/>
    <lineage>
        <taxon>Bacteria</taxon>
        <taxon>Bacillati</taxon>
        <taxon>Bacillota</taxon>
        <taxon>Clostridia</taxon>
        <taxon>Lachnospirales</taxon>
        <taxon>Lachnospiraceae</taxon>
        <taxon>Butyrivibrio</taxon>
    </lineage>
</organism>
<dbReference type="PANTHER" id="PTHR33121">
    <property type="entry name" value="CYCLIC DI-GMP PHOSPHODIESTERASE PDEF"/>
    <property type="match status" value="1"/>
</dbReference>
<dbReference type="AlphaFoldDB" id="A0A317FX28"/>
<dbReference type="SUPFAM" id="SSF141868">
    <property type="entry name" value="EAL domain-like"/>
    <property type="match status" value="1"/>
</dbReference>